<comment type="caution">
    <text evidence="8">The sequence shown here is derived from an EMBL/GenBank/DDBJ whole genome shotgun (WGS) entry which is preliminary data.</text>
</comment>
<name>A0ABN2N754_9MICO</name>
<dbReference type="Proteomes" id="UP001501094">
    <property type="component" value="Unassembled WGS sequence"/>
</dbReference>
<comment type="similarity">
    <text evidence="2">Belongs to the bacterial solute-binding protein 1 family.</text>
</comment>
<organism evidence="8 9">
    <name type="scientific">Myceligenerans crystallogenes</name>
    <dbReference type="NCBI Taxonomy" id="316335"/>
    <lineage>
        <taxon>Bacteria</taxon>
        <taxon>Bacillati</taxon>
        <taxon>Actinomycetota</taxon>
        <taxon>Actinomycetes</taxon>
        <taxon>Micrococcales</taxon>
        <taxon>Promicromonosporaceae</taxon>
        <taxon>Myceligenerans</taxon>
    </lineage>
</organism>
<evidence type="ECO:0000313" key="9">
    <source>
        <dbReference type="Proteomes" id="UP001501094"/>
    </source>
</evidence>
<reference evidence="8 9" key="1">
    <citation type="journal article" date="2019" name="Int. J. Syst. Evol. Microbiol.">
        <title>The Global Catalogue of Microorganisms (GCM) 10K type strain sequencing project: providing services to taxonomists for standard genome sequencing and annotation.</title>
        <authorList>
            <consortium name="The Broad Institute Genomics Platform"/>
            <consortium name="The Broad Institute Genome Sequencing Center for Infectious Disease"/>
            <person name="Wu L."/>
            <person name="Ma J."/>
        </authorList>
    </citation>
    <scope>NUCLEOTIDE SEQUENCE [LARGE SCALE GENOMIC DNA]</scope>
    <source>
        <strain evidence="8 9">JCM 14326</strain>
    </source>
</reference>
<evidence type="ECO:0000256" key="5">
    <source>
        <dbReference type="ARBA" id="ARBA00049629"/>
    </source>
</evidence>
<evidence type="ECO:0000256" key="7">
    <source>
        <dbReference type="SAM" id="SignalP"/>
    </source>
</evidence>
<gene>
    <name evidence="8" type="ORF">GCM10009751_08820</name>
</gene>
<feature type="signal peptide" evidence="7">
    <location>
        <begin position="1"/>
        <end position="25"/>
    </location>
</feature>
<keyword evidence="9" id="KW-1185">Reference proteome</keyword>
<keyword evidence="4 7" id="KW-0732">Signal</keyword>
<dbReference type="InterPro" id="IPR050490">
    <property type="entry name" value="Bact_solute-bd_prot1"/>
</dbReference>
<dbReference type="EMBL" id="BAAANL010000001">
    <property type="protein sequence ID" value="GAA1854271.1"/>
    <property type="molecule type" value="Genomic_DNA"/>
</dbReference>
<dbReference type="InterPro" id="IPR006059">
    <property type="entry name" value="SBP"/>
</dbReference>
<evidence type="ECO:0000256" key="6">
    <source>
        <dbReference type="ARBA" id="ARBA00049753"/>
    </source>
</evidence>
<accession>A0ABN2N754</accession>
<proteinExistence type="inferred from homology"/>
<evidence type="ECO:0000256" key="4">
    <source>
        <dbReference type="ARBA" id="ARBA00022729"/>
    </source>
</evidence>
<dbReference type="SUPFAM" id="SSF53850">
    <property type="entry name" value="Periplasmic binding protein-like II"/>
    <property type="match status" value="1"/>
</dbReference>
<evidence type="ECO:0000256" key="3">
    <source>
        <dbReference type="ARBA" id="ARBA00022448"/>
    </source>
</evidence>
<evidence type="ECO:0000313" key="8">
    <source>
        <dbReference type="EMBL" id="GAA1854271.1"/>
    </source>
</evidence>
<evidence type="ECO:0000256" key="2">
    <source>
        <dbReference type="ARBA" id="ARBA00008520"/>
    </source>
</evidence>
<protein>
    <recommendedName>
        <fullName evidence="6">Probable sugar-binding periplasmic protein</fullName>
    </recommendedName>
</protein>
<dbReference type="PANTHER" id="PTHR43649:SF28">
    <property type="entry name" value="BINDING PROTEIN COMPONENT OF ABC SUGAR TRANSPORTER-RELATED"/>
    <property type="match status" value="1"/>
</dbReference>
<sequence length="428" mass="46106">MHVNRKLAAVAASAAALSLVLSACAAGSTPGDKPSLRTHEDVTVYTWWASGVEKQGLDKLAEVFEQQHPGITFVNDGVMGGGGSSTSKEYLQTRLETQDPPDTFAAHAGAELDDYIEGGFIQDLTPLYKKLGLKEVFPKSLMDQLKTQDGKIYSVPSNIHRANLLWANPAVLEKHGLDTSGQYEDLDSFIADLETLKQAGVEYPLSVANEWPQVHLLETVLLGELGAEAYDGLWDGTTDWNGPEVTAALEDYKQLLSFSNPTRNEMEWDAASTMVVEGKSAFNIMGDWALPVYAAEGRQYGKDYVVVPSPGTNGVFDFLADSFTMSTGILDEDAARAWLETVSSKEGQLEFNRIKGSIPARTDVDPGQFNEYQKTAFESFNNDPIVSSVAHGAAVPVSQLTKITAAAVAFEKDGDVAKLQAALAASAG</sequence>
<dbReference type="PROSITE" id="PS51257">
    <property type="entry name" value="PROKAR_LIPOPROTEIN"/>
    <property type="match status" value="1"/>
</dbReference>
<comment type="function">
    <text evidence="5">Part of a binding-protein-dependent transport system for a sugar.</text>
</comment>
<feature type="chain" id="PRO_5046300015" description="Probable sugar-binding periplasmic protein" evidence="7">
    <location>
        <begin position="26"/>
        <end position="428"/>
    </location>
</feature>
<comment type="subcellular location">
    <subcellularLocation>
        <location evidence="1">Cell envelope</location>
    </subcellularLocation>
</comment>
<dbReference type="Gene3D" id="3.40.190.10">
    <property type="entry name" value="Periplasmic binding protein-like II"/>
    <property type="match status" value="2"/>
</dbReference>
<dbReference type="Pfam" id="PF01547">
    <property type="entry name" value="SBP_bac_1"/>
    <property type="match status" value="1"/>
</dbReference>
<keyword evidence="3" id="KW-0813">Transport</keyword>
<dbReference type="PANTHER" id="PTHR43649">
    <property type="entry name" value="ARABINOSE-BINDING PROTEIN-RELATED"/>
    <property type="match status" value="1"/>
</dbReference>
<evidence type="ECO:0000256" key="1">
    <source>
        <dbReference type="ARBA" id="ARBA00004196"/>
    </source>
</evidence>